<dbReference type="GO" id="GO:0030170">
    <property type="term" value="F:pyridoxal phosphate binding"/>
    <property type="evidence" value="ECO:0007669"/>
    <property type="project" value="InterPro"/>
</dbReference>
<dbReference type="InterPro" id="IPR011037">
    <property type="entry name" value="Pyrv_Knase-like_insert_dom_sf"/>
</dbReference>
<evidence type="ECO:0000256" key="6">
    <source>
        <dbReference type="ARBA" id="ARBA00023014"/>
    </source>
</evidence>
<evidence type="ECO:0000256" key="4">
    <source>
        <dbReference type="ARBA" id="ARBA00023002"/>
    </source>
</evidence>
<dbReference type="PROSITE" id="PS51384">
    <property type="entry name" value="FAD_FR"/>
    <property type="match status" value="1"/>
</dbReference>
<dbReference type="InterPro" id="IPR036010">
    <property type="entry name" value="2Fe-2S_ferredoxin-like_sf"/>
</dbReference>
<dbReference type="SUPFAM" id="SSF52343">
    <property type="entry name" value="Ferredoxin reductase-like, C-terminal NADP-linked domain"/>
    <property type="match status" value="1"/>
</dbReference>
<evidence type="ECO:0000256" key="3">
    <source>
        <dbReference type="ARBA" id="ARBA00022723"/>
    </source>
</evidence>
<accession>A0AAE0HS22</accession>
<dbReference type="Gene3D" id="3.10.20.30">
    <property type="match status" value="1"/>
</dbReference>
<keyword evidence="11" id="KW-1185">Reference proteome</keyword>
<reference evidence="10" key="2">
    <citation type="submission" date="2023-06" db="EMBL/GenBank/DDBJ databases">
        <authorList>
            <consortium name="Lawrence Berkeley National Laboratory"/>
            <person name="Haridas S."/>
            <person name="Hensen N."/>
            <person name="Bonometti L."/>
            <person name="Westerberg I."/>
            <person name="Brannstrom I.O."/>
            <person name="Guillou S."/>
            <person name="Cros-Aarteil S."/>
            <person name="Calhoun S."/>
            <person name="Kuo A."/>
            <person name="Mondo S."/>
            <person name="Pangilinan J."/>
            <person name="Riley R."/>
            <person name="Labutti K."/>
            <person name="Andreopoulos B."/>
            <person name="Lipzen A."/>
            <person name="Chen C."/>
            <person name="Yanf M."/>
            <person name="Daum C."/>
            <person name="Ng V."/>
            <person name="Clum A."/>
            <person name="Steindorff A."/>
            <person name="Ohm R."/>
            <person name="Martin F."/>
            <person name="Silar P."/>
            <person name="Natvig D."/>
            <person name="Lalanne C."/>
            <person name="Gautier V."/>
            <person name="Ament-Velasquez S.L."/>
            <person name="Kruys A."/>
            <person name="Hutchinson M.I."/>
            <person name="Powell A.J."/>
            <person name="Barry K."/>
            <person name="Miller A.N."/>
            <person name="Grigoriev I.V."/>
            <person name="Debuchy R."/>
            <person name="Gladieux P."/>
            <person name="Thoren M.H."/>
            <person name="Johannesson H."/>
        </authorList>
    </citation>
    <scope>NUCLEOTIDE SEQUENCE</scope>
    <source>
        <strain evidence="10">CBS 168.71</strain>
    </source>
</reference>
<dbReference type="InterPro" id="IPR052353">
    <property type="entry name" value="Benzoxazolinone_Detox_Enz"/>
</dbReference>
<dbReference type="Pfam" id="PF00111">
    <property type="entry name" value="Fer2"/>
    <property type="match status" value="1"/>
</dbReference>
<proteinExistence type="predicted"/>
<dbReference type="CDD" id="cd06185">
    <property type="entry name" value="PDR_like"/>
    <property type="match status" value="1"/>
</dbReference>
<keyword evidence="10" id="KW-0808">Transferase</keyword>
<protein>
    <submittedName>
        <fullName evidence="10">Pyruvate kinase-like protein</fullName>
    </submittedName>
</protein>
<dbReference type="CDD" id="cd00207">
    <property type="entry name" value="fer2"/>
    <property type="match status" value="1"/>
</dbReference>
<dbReference type="AlphaFoldDB" id="A0AAE0HS22"/>
<keyword evidence="6" id="KW-0411">Iron-sulfur</keyword>
<evidence type="ECO:0000256" key="1">
    <source>
        <dbReference type="ARBA" id="ARBA00022630"/>
    </source>
</evidence>
<keyword evidence="10" id="KW-0670">Pyruvate</keyword>
<dbReference type="RefSeq" id="XP_062664908.1">
    <property type="nucleotide sequence ID" value="XM_062807125.1"/>
</dbReference>
<dbReference type="GeneID" id="87844073"/>
<keyword evidence="4" id="KW-0560">Oxidoreductase</keyword>
<keyword evidence="5" id="KW-0408">Iron</keyword>
<dbReference type="GO" id="GO:0030151">
    <property type="term" value="F:molybdenum ion binding"/>
    <property type="evidence" value="ECO:0007669"/>
    <property type="project" value="InterPro"/>
</dbReference>
<dbReference type="PRINTS" id="PR00409">
    <property type="entry name" value="PHDIOXRDTASE"/>
</dbReference>
<keyword evidence="2" id="KW-0001">2Fe-2S</keyword>
<dbReference type="InterPro" id="IPR039261">
    <property type="entry name" value="FNR_nucleotide-bd"/>
</dbReference>
<name>A0AAE0HS22_9PEZI</name>
<evidence type="ECO:0000313" key="11">
    <source>
        <dbReference type="Proteomes" id="UP001278766"/>
    </source>
</evidence>
<dbReference type="InterPro" id="IPR005302">
    <property type="entry name" value="MoCF_Sase_C"/>
</dbReference>
<reference evidence="10" key="1">
    <citation type="journal article" date="2023" name="Mol. Phylogenet. Evol.">
        <title>Genome-scale phylogeny and comparative genomics of the fungal order Sordariales.</title>
        <authorList>
            <person name="Hensen N."/>
            <person name="Bonometti L."/>
            <person name="Westerberg I."/>
            <person name="Brannstrom I.O."/>
            <person name="Guillou S."/>
            <person name="Cros-Aarteil S."/>
            <person name="Calhoun S."/>
            <person name="Haridas S."/>
            <person name="Kuo A."/>
            <person name="Mondo S."/>
            <person name="Pangilinan J."/>
            <person name="Riley R."/>
            <person name="LaButti K."/>
            <person name="Andreopoulos B."/>
            <person name="Lipzen A."/>
            <person name="Chen C."/>
            <person name="Yan M."/>
            <person name="Daum C."/>
            <person name="Ng V."/>
            <person name="Clum A."/>
            <person name="Steindorff A."/>
            <person name="Ohm R.A."/>
            <person name="Martin F."/>
            <person name="Silar P."/>
            <person name="Natvig D.O."/>
            <person name="Lalanne C."/>
            <person name="Gautier V."/>
            <person name="Ament-Velasquez S.L."/>
            <person name="Kruys A."/>
            <person name="Hutchinson M.I."/>
            <person name="Powell A.J."/>
            <person name="Barry K."/>
            <person name="Miller A.N."/>
            <person name="Grigoriev I.V."/>
            <person name="Debuchy R."/>
            <person name="Gladieux P."/>
            <person name="Hiltunen Thoren M."/>
            <person name="Johannesson H."/>
        </authorList>
    </citation>
    <scope>NUCLEOTIDE SEQUENCE</scope>
    <source>
        <strain evidence="10">CBS 168.71</strain>
    </source>
</reference>
<evidence type="ECO:0000256" key="5">
    <source>
        <dbReference type="ARBA" id="ARBA00023004"/>
    </source>
</evidence>
<dbReference type="Gene3D" id="2.40.30.10">
    <property type="entry name" value="Translation factors"/>
    <property type="match status" value="1"/>
</dbReference>
<dbReference type="GO" id="GO:0051537">
    <property type="term" value="F:2 iron, 2 sulfur cluster binding"/>
    <property type="evidence" value="ECO:0007669"/>
    <property type="project" value="UniProtKB-KW"/>
</dbReference>
<evidence type="ECO:0000259" key="7">
    <source>
        <dbReference type="PROSITE" id="PS51085"/>
    </source>
</evidence>
<dbReference type="InterPro" id="IPR017938">
    <property type="entry name" value="Riboflavin_synthase-like_b-brl"/>
</dbReference>
<dbReference type="GO" id="GO:0016491">
    <property type="term" value="F:oxidoreductase activity"/>
    <property type="evidence" value="ECO:0007669"/>
    <property type="project" value="UniProtKB-KW"/>
</dbReference>
<keyword evidence="10" id="KW-0418">Kinase</keyword>
<dbReference type="Pfam" id="PF22290">
    <property type="entry name" value="DmmA-like_N"/>
    <property type="match status" value="1"/>
</dbReference>
<feature type="domain" description="2Fe-2S ferredoxin-type" evidence="7">
    <location>
        <begin position="509"/>
        <end position="592"/>
    </location>
</feature>
<dbReference type="InterPro" id="IPR001041">
    <property type="entry name" value="2Fe-2S_ferredoxin-type"/>
</dbReference>
<comment type="caution">
    <text evidence="10">The sequence shown here is derived from an EMBL/GenBank/DDBJ whole genome shotgun (WGS) entry which is preliminary data.</text>
</comment>
<dbReference type="Proteomes" id="UP001278766">
    <property type="component" value="Unassembled WGS sequence"/>
</dbReference>
<dbReference type="SUPFAM" id="SSF50800">
    <property type="entry name" value="PK beta-barrel domain-like"/>
    <property type="match status" value="1"/>
</dbReference>
<dbReference type="EMBL" id="JAUEPN010000001">
    <property type="protein sequence ID" value="KAK3301394.1"/>
    <property type="molecule type" value="Genomic_DNA"/>
</dbReference>
<gene>
    <name evidence="10" type="ORF">B0H64DRAFT_450171</name>
</gene>
<keyword evidence="1" id="KW-0285">Flavoprotein</keyword>
<dbReference type="InterPro" id="IPR054582">
    <property type="entry name" value="DmmA-like_N"/>
</dbReference>
<dbReference type="Pfam" id="PF03473">
    <property type="entry name" value="MOSC"/>
    <property type="match status" value="1"/>
</dbReference>
<feature type="domain" description="MOSC" evidence="8">
    <location>
        <begin position="50"/>
        <end position="215"/>
    </location>
</feature>
<dbReference type="PROSITE" id="PS51340">
    <property type="entry name" value="MOSC"/>
    <property type="match status" value="1"/>
</dbReference>
<evidence type="ECO:0000259" key="8">
    <source>
        <dbReference type="PROSITE" id="PS51340"/>
    </source>
</evidence>
<dbReference type="Gene3D" id="3.40.50.80">
    <property type="entry name" value="Nucleotide-binding domain of ferredoxin-NADP reductase (FNR) module"/>
    <property type="match status" value="1"/>
</dbReference>
<dbReference type="InterPro" id="IPR017927">
    <property type="entry name" value="FAD-bd_FR_type"/>
</dbReference>
<dbReference type="GO" id="GO:0016301">
    <property type="term" value="F:kinase activity"/>
    <property type="evidence" value="ECO:0007669"/>
    <property type="project" value="UniProtKB-KW"/>
</dbReference>
<evidence type="ECO:0000259" key="9">
    <source>
        <dbReference type="PROSITE" id="PS51384"/>
    </source>
</evidence>
<dbReference type="SUPFAM" id="SSF63380">
    <property type="entry name" value="Riboflavin synthase domain-like"/>
    <property type="match status" value="1"/>
</dbReference>
<organism evidence="10 11">
    <name type="scientific">Chaetomium fimeti</name>
    <dbReference type="NCBI Taxonomy" id="1854472"/>
    <lineage>
        <taxon>Eukaryota</taxon>
        <taxon>Fungi</taxon>
        <taxon>Dikarya</taxon>
        <taxon>Ascomycota</taxon>
        <taxon>Pezizomycotina</taxon>
        <taxon>Sordariomycetes</taxon>
        <taxon>Sordariomycetidae</taxon>
        <taxon>Sordariales</taxon>
        <taxon>Chaetomiaceae</taxon>
        <taxon>Chaetomium</taxon>
    </lineage>
</organism>
<dbReference type="Gene3D" id="2.40.33.20">
    <property type="entry name" value="PK beta-barrel domain-like"/>
    <property type="match status" value="1"/>
</dbReference>
<sequence length="592" mass="64968">MSHQSHEEPLSGEGEEEVDLYAPFTSDTILEVRTGKMKLMPGLTVKSAIDKSLHNEPVRVTELGLVGDEHDPTFHGGIDKAIHGYCSTHYASWRAEHPSAAAAFQPGGFGENLVTRHLNERNLCIGDIVSITRPNSNPTLNPKPDTTTLTPLGGDDDEPPVLLQVSLPRQPCFKLNHRFQLKNFAPQTWRTSRTGWYFRVLQTGHICAGDTISLVARPHPRWTVERVQEFLHRDTADGGANEELAAVEELGGECRDVFWGRVVRARARVRREASGGGKGRGEKWRGFRVVERTRETGRVVGLVLEAREPLREEEEEVGLKPGAHVRVRLGNGLVRAYSVVGGDRNRFQLGVALDEKSRGGSSYLHEMAVVGHEVEVGAFTGAVPLASAASHHVFVAGGVGITAFLALIERYASINLSVKLHYAVRSAEEVPFRERLAKLGDRVVIYDKAAGQRLDIRRILEDMPWNSQLYFCGPKRLMDEASKETKARGIAEGEVHFEAFEADVSGDPFEAVVANKGGKTIKVGEEETLLECLQKEFGDIDSSCCVGNCGTCRVSLKGGRVDHRGTALMEEEKATSMLACVSRGIGSITIEI</sequence>
<dbReference type="PROSITE" id="PS51085">
    <property type="entry name" value="2FE2S_FER_2"/>
    <property type="match status" value="1"/>
</dbReference>
<keyword evidence="3" id="KW-0479">Metal-binding</keyword>
<dbReference type="InterPro" id="IPR012675">
    <property type="entry name" value="Beta-grasp_dom_sf"/>
</dbReference>
<feature type="domain" description="FAD-binding FR-type" evidence="9">
    <location>
        <begin position="282"/>
        <end position="386"/>
    </location>
</feature>
<evidence type="ECO:0000256" key="2">
    <source>
        <dbReference type="ARBA" id="ARBA00022714"/>
    </source>
</evidence>
<dbReference type="SUPFAM" id="SSF54292">
    <property type="entry name" value="2Fe-2S ferredoxin-like"/>
    <property type="match status" value="1"/>
</dbReference>
<evidence type="ECO:0000313" key="10">
    <source>
        <dbReference type="EMBL" id="KAK3301394.1"/>
    </source>
</evidence>
<dbReference type="PANTHER" id="PTHR30212">
    <property type="entry name" value="PROTEIN YIIM"/>
    <property type="match status" value="1"/>
</dbReference>
<dbReference type="PANTHER" id="PTHR30212:SF2">
    <property type="entry name" value="PROTEIN YIIM"/>
    <property type="match status" value="1"/>
</dbReference>